<organism evidence="1 2">
    <name type="scientific">Bacillus phage BigBertha</name>
    <dbReference type="NCBI Taxonomy" id="1406781"/>
    <lineage>
        <taxon>Viruses</taxon>
        <taxon>Duplodnaviria</taxon>
        <taxon>Heunggongvirae</taxon>
        <taxon>Uroviricota</taxon>
        <taxon>Caudoviricetes</taxon>
        <taxon>Herelleviridae</taxon>
        <taxon>Bastillevirinae</taxon>
        <taxon>Bequatrovirus</taxon>
        <taxon>Bequatrovirus bigbertha</taxon>
    </lineage>
</organism>
<reference evidence="1 2" key="1">
    <citation type="journal article" date="2013" name="Genome Announc.">
        <title>Complete Genome of Bacillus thuringiensis Myophage BigBertha.</title>
        <authorList>
            <person name="Ting J.H."/>
            <person name="Smyth T.B."/>
            <person name="Chamakura K.R."/>
            <person name="Kuty Everett G.F."/>
        </authorList>
    </citation>
    <scope>NUCLEOTIDE SEQUENCE [LARGE SCALE GENOMIC DNA]</scope>
</reference>
<keyword evidence="2" id="KW-1185">Reference proteome</keyword>
<proteinExistence type="predicted"/>
<dbReference type="GeneID" id="17959613"/>
<evidence type="ECO:0000313" key="2">
    <source>
        <dbReference type="Proteomes" id="UP000017644"/>
    </source>
</evidence>
<sequence length="38" mass="4627">MTSDEIRKKIDTLFDIIDEKNVEIDRLIEQLEERGEEY</sequence>
<dbReference type="KEGG" id="vg:17959613"/>
<dbReference type="RefSeq" id="YP_008771057.1">
    <property type="nucleotide sequence ID" value="NC_022769.1"/>
</dbReference>
<dbReference type="EMBL" id="KF669647">
    <property type="protein sequence ID" value="AGY46538.1"/>
    <property type="molecule type" value="Genomic_DNA"/>
</dbReference>
<evidence type="ECO:0000313" key="1">
    <source>
        <dbReference type="EMBL" id="AGY46538.1"/>
    </source>
</evidence>
<accession>U5PVS6</accession>
<protein>
    <submittedName>
        <fullName evidence="1">Uncharacterized protein</fullName>
    </submittedName>
</protein>
<gene>
    <name evidence="1" type="ORF">BigBertha_30</name>
</gene>
<dbReference type="Proteomes" id="UP000017644">
    <property type="component" value="Segment"/>
</dbReference>
<name>U5PVS6_9CAUD</name>